<evidence type="ECO:0000313" key="10">
    <source>
        <dbReference type="Proteomes" id="UP000030652"/>
    </source>
</evidence>
<dbReference type="PANTHER" id="PTHR43081:SF1">
    <property type="entry name" value="ADENYLATE CYCLASE, TERMINAL-DIFFERENTIATION SPECIFIC"/>
    <property type="match status" value="1"/>
</dbReference>
<dbReference type="FunFam" id="3.30.70.1230:FF:000016">
    <property type="entry name" value="Adenylate/guanylate cyclase domain-containing protein"/>
    <property type="match status" value="1"/>
</dbReference>
<evidence type="ECO:0000256" key="2">
    <source>
        <dbReference type="ARBA" id="ARBA00005381"/>
    </source>
</evidence>
<evidence type="ECO:0000256" key="4">
    <source>
        <dbReference type="ARBA" id="ARBA00022692"/>
    </source>
</evidence>
<evidence type="ECO:0000256" key="5">
    <source>
        <dbReference type="ARBA" id="ARBA00022989"/>
    </source>
</evidence>
<evidence type="ECO:0000256" key="6">
    <source>
        <dbReference type="ARBA" id="ARBA00023136"/>
    </source>
</evidence>
<comment type="caution">
    <text evidence="9">The sequence shown here is derived from an EMBL/GenBank/DDBJ whole genome shotgun (WGS) entry which is preliminary data.</text>
</comment>
<evidence type="ECO:0000256" key="1">
    <source>
        <dbReference type="ARBA" id="ARBA00004196"/>
    </source>
</evidence>
<dbReference type="PANTHER" id="PTHR43081">
    <property type="entry name" value="ADENYLATE CYCLASE, TERMINAL-DIFFERENTIATION SPECIFIC-RELATED"/>
    <property type="match status" value="1"/>
</dbReference>
<dbReference type="GO" id="GO:0030313">
    <property type="term" value="C:cell envelope"/>
    <property type="evidence" value="ECO:0007669"/>
    <property type="project" value="UniProtKB-SubCell"/>
</dbReference>
<dbReference type="GO" id="GO:0035556">
    <property type="term" value="P:intracellular signal transduction"/>
    <property type="evidence" value="ECO:0007669"/>
    <property type="project" value="InterPro"/>
</dbReference>
<comment type="similarity">
    <text evidence="2">Belongs to the adenylyl cyclase class-3 family.</text>
</comment>
<feature type="transmembrane region" description="Helical" evidence="7">
    <location>
        <begin position="141"/>
        <end position="159"/>
    </location>
</feature>
<keyword evidence="5 7" id="KW-1133">Transmembrane helix</keyword>
<keyword evidence="4 7" id="KW-0812">Transmembrane</keyword>
<accession>A0A0B0EQ86</accession>
<evidence type="ECO:0000256" key="3">
    <source>
        <dbReference type="ARBA" id="ARBA00022475"/>
    </source>
</evidence>
<protein>
    <recommendedName>
        <fullName evidence="8">Guanylate cyclase domain-containing protein</fullName>
    </recommendedName>
</protein>
<evidence type="ECO:0000313" key="9">
    <source>
        <dbReference type="EMBL" id="KHE94026.1"/>
    </source>
</evidence>
<feature type="transmembrane region" description="Helical" evidence="7">
    <location>
        <begin position="54"/>
        <end position="73"/>
    </location>
</feature>
<dbReference type="PATRIC" id="fig|237368.3.peg.180"/>
<feature type="transmembrane region" description="Helical" evidence="7">
    <location>
        <begin position="111"/>
        <end position="129"/>
    </location>
</feature>
<dbReference type="CDD" id="cd07302">
    <property type="entry name" value="CHD"/>
    <property type="match status" value="1"/>
</dbReference>
<proteinExistence type="inferred from homology"/>
<dbReference type="EMBL" id="JRYO01000019">
    <property type="protein sequence ID" value="KHE94026.1"/>
    <property type="molecule type" value="Genomic_DNA"/>
</dbReference>
<dbReference type="InterPro" id="IPR050697">
    <property type="entry name" value="Adenylyl/Guanylyl_Cyclase_3/4"/>
</dbReference>
<organism evidence="9 10">
    <name type="scientific">Candidatus Scalindua brodae</name>
    <dbReference type="NCBI Taxonomy" id="237368"/>
    <lineage>
        <taxon>Bacteria</taxon>
        <taxon>Pseudomonadati</taxon>
        <taxon>Planctomycetota</taxon>
        <taxon>Candidatus Brocadiia</taxon>
        <taxon>Candidatus Brocadiales</taxon>
        <taxon>Candidatus Scalinduaceae</taxon>
        <taxon>Candidatus Scalindua</taxon>
    </lineage>
</organism>
<gene>
    <name evidence="9" type="ORF">SCABRO_00164</name>
</gene>
<feature type="transmembrane region" description="Helical" evidence="7">
    <location>
        <begin position="27"/>
        <end position="48"/>
    </location>
</feature>
<keyword evidence="3" id="KW-1003">Cell membrane</keyword>
<dbReference type="SUPFAM" id="SSF55073">
    <property type="entry name" value="Nucleotide cyclase"/>
    <property type="match status" value="1"/>
</dbReference>
<feature type="domain" description="Guanylate cyclase" evidence="8">
    <location>
        <begin position="244"/>
        <end position="376"/>
    </location>
</feature>
<dbReference type="Gene3D" id="3.30.70.1230">
    <property type="entry name" value="Nucleotide cyclase"/>
    <property type="match status" value="1"/>
</dbReference>
<dbReference type="Proteomes" id="UP000030652">
    <property type="component" value="Unassembled WGS sequence"/>
</dbReference>
<dbReference type="SMART" id="SM00044">
    <property type="entry name" value="CYCc"/>
    <property type="match status" value="1"/>
</dbReference>
<feature type="transmembrane region" description="Helical" evidence="7">
    <location>
        <begin position="85"/>
        <end position="105"/>
    </location>
</feature>
<keyword evidence="6 7" id="KW-0472">Membrane</keyword>
<dbReference type="InterPro" id="IPR001054">
    <property type="entry name" value="A/G_cyclase"/>
</dbReference>
<name>A0A0B0EQ86_9BACT</name>
<dbReference type="GO" id="GO:0004016">
    <property type="term" value="F:adenylate cyclase activity"/>
    <property type="evidence" value="ECO:0007669"/>
    <property type="project" value="UniProtKB-ARBA"/>
</dbReference>
<dbReference type="PROSITE" id="PS50125">
    <property type="entry name" value="GUANYLATE_CYCLASE_2"/>
    <property type="match status" value="1"/>
</dbReference>
<evidence type="ECO:0000256" key="7">
    <source>
        <dbReference type="SAM" id="Phobius"/>
    </source>
</evidence>
<dbReference type="GO" id="GO:0006171">
    <property type="term" value="P:cAMP biosynthetic process"/>
    <property type="evidence" value="ECO:0007669"/>
    <property type="project" value="TreeGrafter"/>
</dbReference>
<dbReference type="AlphaFoldDB" id="A0A0B0EQ86"/>
<comment type="subcellular location">
    <subcellularLocation>
        <location evidence="1">Cell envelope</location>
    </subcellularLocation>
</comment>
<sequence length="424" mass="47853">MNTNSDISQTIADIILREEIKNEKKIYFARMMILVLMVAMMTISRLWIGEPAHETFLVIAPTSLFYLLFSFLLRHSFAKQEHQSMGKYIHTSLDLVYVVVILVGVSRMGKPYVFTGLLEAPPFFIIFLLNALSGLRFDFKISLYCAIVSILVVFGLGFYDIYSGYLIIIGGVMHTLFKASLVGGTALVSGYIGHRSKELVIQAIKEQEEKKFIKSIFGRYATGEVVEDVLRRDLKLGGEEREVTILFSDIRNFTGIAERLHPNEVVNLLNDYFSEMVEVISRNGGTLNKFIGDGILVIFGAPIRHSNDAERAVMTALEMMKRLEKFNLKQVERDREELRIGIGINTGRVVVGNIGSKERMEYTIIGDAVNFASRLESLNKELGTSIIISQSTYEQVEKIVHAKKIKPVSVKGKEKGVWVYEVVK</sequence>
<dbReference type="InterPro" id="IPR029787">
    <property type="entry name" value="Nucleotide_cyclase"/>
</dbReference>
<dbReference type="eggNOG" id="COG2114">
    <property type="taxonomic scope" value="Bacteria"/>
</dbReference>
<reference evidence="9 10" key="1">
    <citation type="submission" date="2014-10" db="EMBL/GenBank/DDBJ databases">
        <title>Draft genome of anammox bacterium scalindua brodae, obtained using differential coverage binning of sequence data from two enrichment reactors.</title>
        <authorList>
            <person name="Speth D.R."/>
            <person name="Russ L."/>
            <person name="Kartal B."/>
            <person name="Op den Camp H.J."/>
            <person name="Dutilh B.E."/>
            <person name="Jetten M.S."/>
        </authorList>
    </citation>
    <scope>NUCLEOTIDE SEQUENCE [LARGE SCALE GENOMIC DNA]</scope>
    <source>
        <strain evidence="9">RU1</strain>
    </source>
</reference>
<evidence type="ECO:0000259" key="8">
    <source>
        <dbReference type="PROSITE" id="PS50125"/>
    </source>
</evidence>
<dbReference type="Pfam" id="PF00211">
    <property type="entry name" value="Guanylate_cyc"/>
    <property type="match status" value="1"/>
</dbReference>